<dbReference type="InterPro" id="IPR036426">
    <property type="entry name" value="Bulb-type_lectin_dom_sf"/>
</dbReference>
<proteinExistence type="predicted"/>
<evidence type="ECO:0000313" key="2">
    <source>
        <dbReference type="EMBL" id="OQV16089.1"/>
    </source>
</evidence>
<protein>
    <recommendedName>
        <fullName evidence="1">Bulb-type lectin domain-containing protein</fullName>
    </recommendedName>
</protein>
<dbReference type="PROSITE" id="PS50927">
    <property type="entry name" value="BULB_LECTIN"/>
    <property type="match status" value="1"/>
</dbReference>
<comment type="caution">
    <text evidence="2">The sequence shown here is derived from an EMBL/GenBank/DDBJ whole genome shotgun (WGS) entry which is preliminary data.</text>
</comment>
<name>A0A1W0WLM0_HYPEX</name>
<evidence type="ECO:0000259" key="1">
    <source>
        <dbReference type="PROSITE" id="PS50927"/>
    </source>
</evidence>
<dbReference type="EMBL" id="MTYJ01000078">
    <property type="protein sequence ID" value="OQV16089.1"/>
    <property type="molecule type" value="Genomic_DNA"/>
</dbReference>
<reference evidence="3" key="1">
    <citation type="submission" date="2017-01" db="EMBL/GenBank/DDBJ databases">
        <title>Comparative genomics of anhydrobiosis in the tardigrade Hypsibius dujardini.</title>
        <authorList>
            <person name="Yoshida Y."/>
            <person name="Koutsovoulos G."/>
            <person name="Laetsch D."/>
            <person name="Stevens L."/>
            <person name="Kumar S."/>
            <person name="Horikawa D."/>
            <person name="Ishino K."/>
            <person name="Komine S."/>
            <person name="Tomita M."/>
            <person name="Blaxter M."/>
            <person name="Arakawa K."/>
        </authorList>
    </citation>
    <scope>NUCLEOTIDE SEQUENCE [LARGE SCALE GENOMIC DNA]</scope>
    <source>
        <strain evidence="3">Z151</strain>
    </source>
</reference>
<sequence length="188" mass="20625">MCPESSSSSAVAFFTTNSILPGHTLEQGTILWSGNKSAKLILQADGNLVVYRVKSYFDEVATWVTGTSALINKPTVVALDSSRELQLLSGSGDIVWKLGSGQAQNACIAGVTLDWNRKKWAHGCNFDPNAAKPFYTYDMTEEQHIDRCGRGSAVDERCHGYTWSRNSSSQSANEEPTFICTFFSGDFF</sequence>
<keyword evidence="3" id="KW-1185">Reference proteome</keyword>
<organism evidence="2 3">
    <name type="scientific">Hypsibius exemplaris</name>
    <name type="common">Freshwater tardigrade</name>
    <dbReference type="NCBI Taxonomy" id="2072580"/>
    <lineage>
        <taxon>Eukaryota</taxon>
        <taxon>Metazoa</taxon>
        <taxon>Ecdysozoa</taxon>
        <taxon>Tardigrada</taxon>
        <taxon>Eutardigrada</taxon>
        <taxon>Parachela</taxon>
        <taxon>Hypsibioidea</taxon>
        <taxon>Hypsibiidae</taxon>
        <taxon>Hypsibius</taxon>
    </lineage>
</organism>
<dbReference type="InterPro" id="IPR001480">
    <property type="entry name" value="Bulb-type_lectin_dom"/>
</dbReference>
<dbReference type="Gene3D" id="2.90.10.10">
    <property type="entry name" value="Bulb-type lectin domain"/>
    <property type="match status" value="1"/>
</dbReference>
<accession>A0A1W0WLM0</accession>
<dbReference type="SUPFAM" id="SSF51110">
    <property type="entry name" value="alpha-D-mannose-specific plant lectins"/>
    <property type="match status" value="1"/>
</dbReference>
<gene>
    <name evidence="2" type="ORF">BV898_09725</name>
</gene>
<dbReference type="Proteomes" id="UP000192578">
    <property type="component" value="Unassembled WGS sequence"/>
</dbReference>
<evidence type="ECO:0000313" key="3">
    <source>
        <dbReference type="Proteomes" id="UP000192578"/>
    </source>
</evidence>
<dbReference type="OrthoDB" id="1884773at2759"/>
<dbReference type="AlphaFoldDB" id="A0A1W0WLM0"/>
<feature type="domain" description="Bulb-type lectin" evidence="1">
    <location>
        <begin position="16"/>
        <end position="134"/>
    </location>
</feature>